<gene>
    <name evidence="2" type="ORF">ALC56_03616</name>
</gene>
<dbReference type="PANTHER" id="PTHR46579:SF1">
    <property type="entry name" value="F5_8 TYPE C DOMAIN-CONTAINING PROTEIN"/>
    <property type="match status" value="1"/>
</dbReference>
<keyword evidence="1" id="KW-0732">Signal</keyword>
<feature type="chain" id="PRO_5007583056" evidence="1">
    <location>
        <begin position="28"/>
        <end position="212"/>
    </location>
</feature>
<dbReference type="PANTHER" id="PTHR46579">
    <property type="entry name" value="F5/8 TYPE C DOMAIN-CONTAINING PROTEIN-RELATED"/>
    <property type="match status" value="1"/>
</dbReference>
<name>A0A151JZP7_9HYME</name>
<evidence type="ECO:0000256" key="1">
    <source>
        <dbReference type="SAM" id="SignalP"/>
    </source>
</evidence>
<dbReference type="STRING" id="34720.A0A151JZP7"/>
<protein>
    <submittedName>
        <fullName evidence="2">Uncharacterized protein</fullName>
    </submittedName>
</protein>
<keyword evidence="3" id="KW-1185">Reference proteome</keyword>
<accession>A0A151JZP7</accession>
<dbReference type="EMBL" id="KQ981397">
    <property type="protein sequence ID" value="KYN41965.1"/>
    <property type="molecule type" value="Genomic_DNA"/>
</dbReference>
<feature type="signal peptide" evidence="1">
    <location>
        <begin position="1"/>
        <end position="27"/>
    </location>
</feature>
<proteinExistence type="predicted"/>
<evidence type="ECO:0000313" key="2">
    <source>
        <dbReference type="EMBL" id="KYN41965.1"/>
    </source>
</evidence>
<feature type="non-terminal residue" evidence="2">
    <location>
        <position position="1"/>
    </location>
</feature>
<sequence>LDQLMYTHFLFLHAVIRILVFVSPSKAHLSFANLALQKFVERCQDLYSPIFYSYNVHGLIHLTNDVQLGPLDTFSAFIYKNNMNIFRKFCRKTRSLPSAIFKFIMDLNCFQYRKIKFSGILFTLNMRDNCCTLHDMFVCLLINIIMIENSYYLILKTFLEVKNFYDVGMYEVCSKSIANFEFPRVTYIRFSIFLWRYVGTHVSHLCRQVRPF</sequence>
<organism evidence="2 3">
    <name type="scientific">Trachymyrmex septentrionalis</name>
    <dbReference type="NCBI Taxonomy" id="34720"/>
    <lineage>
        <taxon>Eukaryota</taxon>
        <taxon>Metazoa</taxon>
        <taxon>Ecdysozoa</taxon>
        <taxon>Arthropoda</taxon>
        <taxon>Hexapoda</taxon>
        <taxon>Insecta</taxon>
        <taxon>Pterygota</taxon>
        <taxon>Neoptera</taxon>
        <taxon>Endopterygota</taxon>
        <taxon>Hymenoptera</taxon>
        <taxon>Apocrita</taxon>
        <taxon>Aculeata</taxon>
        <taxon>Formicoidea</taxon>
        <taxon>Formicidae</taxon>
        <taxon>Myrmicinae</taxon>
        <taxon>Trachymyrmex</taxon>
    </lineage>
</organism>
<evidence type="ECO:0000313" key="3">
    <source>
        <dbReference type="Proteomes" id="UP000078541"/>
    </source>
</evidence>
<dbReference type="Proteomes" id="UP000078541">
    <property type="component" value="Unassembled WGS sequence"/>
</dbReference>
<reference evidence="2 3" key="1">
    <citation type="submission" date="2016-03" db="EMBL/GenBank/DDBJ databases">
        <title>Trachymyrmex septentrionalis WGS genome.</title>
        <authorList>
            <person name="Nygaard S."/>
            <person name="Hu H."/>
            <person name="Boomsma J."/>
            <person name="Zhang G."/>
        </authorList>
    </citation>
    <scope>NUCLEOTIDE SEQUENCE [LARGE SCALE GENOMIC DNA]</scope>
    <source>
        <strain evidence="2">Tsep2-gDNA-1</strain>
        <tissue evidence="2">Whole body</tissue>
    </source>
</reference>
<dbReference type="AlphaFoldDB" id="A0A151JZP7"/>